<evidence type="ECO:0000313" key="7">
    <source>
        <dbReference type="EMBL" id="TDR19448.1"/>
    </source>
</evidence>
<dbReference type="InterPro" id="IPR038330">
    <property type="entry name" value="TspO/MBR-related_sf"/>
</dbReference>
<dbReference type="InterPro" id="IPR004307">
    <property type="entry name" value="TspO_MBR"/>
</dbReference>
<feature type="transmembrane region" description="Helical" evidence="6">
    <location>
        <begin position="68"/>
        <end position="88"/>
    </location>
</feature>
<evidence type="ECO:0000256" key="2">
    <source>
        <dbReference type="ARBA" id="ARBA00007524"/>
    </source>
</evidence>
<name>A0A4R6XSW7_9GAMM</name>
<keyword evidence="3 6" id="KW-0812">Transmembrane</keyword>
<dbReference type="Pfam" id="PF03073">
    <property type="entry name" value="TspO_MBR"/>
    <property type="match status" value="1"/>
</dbReference>
<dbReference type="PANTHER" id="PTHR10057:SF0">
    <property type="entry name" value="TRANSLOCATOR PROTEIN"/>
    <property type="match status" value="1"/>
</dbReference>
<evidence type="ECO:0000313" key="8">
    <source>
        <dbReference type="Proteomes" id="UP000295724"/>
    </source>
</evidence>
<dbReference type="EMBL" id="SNZB01000004">
    <property type="protein sequence ID" value="TDR19448.1"/>
    <property type="molecule type" value="Genomic_DNA"/>
</dbReference>
<keyword evidence="4 6" id="KW-1133">Transmembrane helix</keyword>
<evidence type="ECO:0000256" key="5">
    <source>
        <dbReference type="ARBA" id="ARBA00023136"/>
    </source>
</evidence>
<feature type="transmembrane region" description="Helical" evidence="6">
    <location>
        <begin position="152"/>
        <end position="173"/>
    </location>
</feature>
<dbReference type="GO" id="GO:0033013">
    <property type="term" value="P:tetrapyrrole metabolic process"/>
    <property type="evidence" value="ECO:0007669"/>
    <property type="project" value="UniProtKB-ARBA"/>
</dbReference>
<dbReference type="CDD" id="cd15904">
    <property type="entry name" value="TSPO_MBR"/>
    <property type="match status" value="1"/>
</dbReference>
<dbReference type="PIRSF" id="PIRSF005859">
    <property type="entry name" value="PBR"/>
    <property type="match status" value="1"/>
</dbReference>
<sequence>MQVFTPFNNQLIGRITLYLKSKQQQIFGLVFWLLLCFGISAIGAMASIQARSFYVELIQPAWAPPGWLFGPVWTVLYAMMAIAAWLVWRQGGFKENRVALTLFLLQLFINGLWSWLFFAWQMGAASLFNIVVLWGLIVATLWTFIRTSHWAAGLLVPYLLWVSFATALNYAMWQLNPQILG</sequence>
<dbReference type="Gene3D" id="1.20.1260.100">
    <property type="entry name" value="TspO/MBR protein"/>
    <property type="match status" value="1"/>
</dbReference>
<dbReference type="PANTHER" id="PTHR10057">
    <property type="entry name" value="PERIPHERAL-TYPE BENZODIAZEPINE RECEPTOR"/>
    <property type="match status" value="1"/>
</dbReference>
<organism evidence="7 8">
    <name type="scientific">Marinicella litoralis</name>
    <dbReference type="NCBI Taxonomy" id="644220"/>
    <lineage>
        <taxon>Bacteria</taxon>
        <taxon>Pseudomonadati</taxon>
        <taxon>Pseudomonadota</taxon>
        <taxon>Gammaproteobacteria</taxon>
        <taxon>Lysobacterales</taxon>
        <taxon>Marinicellaceae</taxon>
        <taxon>Marinicella</taxon>
    </lineage>
</organism>
<evidence type="ECO:0000256" key="6">
    <source>
        <dbReference type="SAM" id="Phobius"/>
    </source>
</evidence>
<comment type="subcellular location">
    <subcellularLocation>
        <location evidence="1">Membrane</location>
        <topology evidence="1">Multi-pass membrane protein</topology>
    </subcellularLocation>
</comment>
<protein>
    <submittedName>
        <fullName evidence="7">TspO/MBR related protein</fullName>
    </submittedName>
</protein>
<dbReference type="FunFam" id="1.20.1260.100:FF:000001">
    <property type="entry name" value="translocator protein 2"/>
    <property type="match status" value="1"/>
</dbReference>
<evidence type="ECO:0000256" key="4">
    <source>
        <dbReference type="ARBA" id="ARBA00022989"/>
    </source>
</evidence>
<comment type="similarity">
    <text evidence="2">Belongs to the TspO/BZRP family.</text>
</comment>
<dbReference type="Proteomes" id="UP000295724">
    <property type="component" value="Unassembled WGS sequence"/>
</dbReference>
<dbReference type="AlphaFoldDB" id="A0A4R6XSW7"/>
<dbReference type="GO" id="GO:0016020">
    <property type="term" value="C:membrane"/>
    <property type="evidence" value="ECO:0007669"/>
    <property type="project" value="UniProtKB-SubCell"/>
</dbReference>
<feature type="transmembrane region" description="Helical" evidence="6">
    <location>
        <begin position="100"/>
        <end position="120"/>
    </location>
</feature>
<gene>
    <name evidence="7" type="ORF">C8D91_2004</name>
</gene>
<proteinExistence type="inferred from homology"/>
<keyword evidence="8" id="KW-1185">Reference proteome</keyword>
<accession>A0A4R6XSW7</accession>
<evidence type="ECO:0000256" key="3">
    <source>
        <dbReference type="ARBA" id="ARBA00022692"/>
    </source>
</evidence>
<evidence type="ECO:0000256" key="1">
    <source>
        <dbReference type="ARBA" id="ARBA00004141"/>
    </source>
</evidence>
<feature type="transmembrane region" description="Helical" evidence="6">
    <location>
        <begin position="26"/>
        <end position="48"/>
    </location>
</feature>
<reference evidence="7 8" key="1">
    <citation type="submission" date="2019-03" db="EMBL/GenBank/DDBJ databases">
        <title>Genomic Encyclopedia of Type Strains, Phase IV (KMG-IV): sequencing the most valuable type-strain genomes for metagenomic binning, comparative biology and taxonomic classification.</title>
        <authorList>
            <person name="Goeker M."/>
        </authorList>
    </citation>
    <scope>NUCLEOTIDE SEQUENCE [LARGE SCALE GENOMIC DNA]</scope>
    <source>
        <strain evidence="7 8">DSM 25488</strain>
    </source>
</reference>
<comment type="caution">
    <text evidence="7">The sequence shown here is derived from an EMBL/GenBank/DDBJ whole genome shotgun (WGS) entry which is preliminary data.</text>
</comment>
<keyword evidence="5 6" id="KW-0472">Membrane</keyword>
<feature type="transmembrane region" description="Helical" evidence="6">
    <location>
        <begin position="126"/>
        <end position="145"/>
    </location>
</feature>